<proteinExistence type="inferred from homology"/>
<dbReference type="GO" id="GO:0019346">
    <property type="term" value="P:transsulfuration"/>
    <property type="evidence" value="ECO:0007669"/>
    <property type="project" value="InterPro"/>
</dbReference>
<evidence type="ECO:0008006" key="7">
    <source>
        <dbReference type="Google" id="ProtNLM"/>
    </source>
</evidence>
<organism evidence="5 6">
    <name type="scientific">Arachis hypogaea</name>
    <name type="common">Peanut</name>
    <dbReference type="NCBI Taxonomy" id="3818"/>
    <lineage>
        <taxon>Eukaryota</taxon>
        <taxon>Viridiplantae</taxon>
        <taxon>Streptophyta</taxon>
        <taxon>Embryophyta</taxon>
        <taxon>Tracheophyta</taxon>
        <taxon>Spermatophyta</taxon>
        <taxon>Magnoliopsida</taxon>
        <taxon>eudicotyledons</taxon>
        <taxon>Gunneridae</taxon>
        <taxon>Pentapetalae</taxon>
        <taxon>rosids</taxon>
        <taxon>fabids</taxon>
        <taxon>Fabales</taxon>
        <taxon>Fabaceae</taxon>
        <taxon>Papilionoideae</taxon>
        <taxon>50 kb inversion clade</taxon>
        <taxon>dalbergioids sensu lato</taxon>
        <taxon>Dalbergieae</taxon>
        <taxon>Pterocarpus clade</taxon>
        <taxon>Arachis</taxon>
    </lineage>
</organism>
<dbReference type="Proteomes" id="UP000289738">
    <property type="component" value="Chromosome A06"/>
</dbReference>
<dbReference type="SUPFAM" id="SSF53383">
    <property type="entry name" value="PLP-dependent transferases"/>
    <property type="match status" value="1"/>
</dbReference>
<dbReference type="PANTHER" id="PTHR11808:SF50">
    <property type="entry name" value="CYSTATHIONINE BETA-LYASE"/>
    <property type="match status" value="1"/>
</dbReference>
<dbReference type="GO" id="GO:0047804">
    <property type="term" value="F:cysteine-S-conjugate beta-lyase activity"/>
    <property type="evidence" value="ECO:0007669"/>
    <property type="project" value="UniProtKB-ARBA"/>
</dbReference>
<evidence type="ECO:0000256" key="1">
    <source>
        <dbReference type="ARBA" id="ARBA00001933"/>
    </source>
</evidence>
<keyword evidence="2 4" id="KW-0663">Pyridoxal phosphate</keyword>
<keyword evidence="6" id="KW-1185">Reference proteome</keyword>
<evidence type="ECO:0000313" key="5">
    <source>
        <dbReference type="EMBL" id="RYR51934.1"/>
    </source>
</evidence>
<dbReference type="Gene3D" id="3.40.640.10">
    <property type="entry name" value="Type I PLP-dependent aspartate aminotransferase-like (Major domain)"/>
    <property type="match status" value="1"/>
</dbReference>
<dbReference type="GO" id="GO:0005737">
    <property type="term" value="C:cytoplasm"/>
    <property type="evidence" value="ECO:0007669"/>
    <property type="project" value="TreeGrafter"/>
</dbReference>
<dbReference type="InterPro" id="IPR015424">
    <property type="entry name" value="PyrdxlP-dep_Trfase"/>
</dbReference>
<evidence type="ECO:0000256" key="4">
    <source>
        <dbReference type="RuleBase" id="RU362118"/>
    </source>
</evidence>
<name>A0A445CLY0_ARAHY</name>
<evidence type="ECO:0000256" key="3">
    <source>
        <dbReference type="ARBA" id="ARBA00023239"/>
    </source>
</evidence>
<evidence type="ECO:0000313" key="6">
    <source>
        <dbReference type="Proteomes" id="UP000289738"/>
    </source>
</evidence>
<dbReference type="InterPro" id="IPR015421">
    <property type="entry name" value="PyrdxlP-dep_Trfase_major"/>
</dbReference>
<gene>
    <name evidence="5" type="ORF">Ahy_A06g026877</name>
</gene>
<comment type="cofactor">
    <cofactor evidence="1 4">
        <name>pyridoxal 5'-phosphate</name>
        <dbReference type="ChEBI" id="CHEBI:597326"/>
    </cofactor>
</comment>
<dbReference type="GO" id="GO:0030170">
    <property type="term" value="F:pyridoxal phosphate binding"/>
    <property type="evidence" value="ECO:0007669"/>
    <property type="project" value="InterPro"/>
</dbReference>
<dbReference type="PANTHER" id="PTHR11808">
    <property type="entry name" value="TRANS-SULFURATION ENZYME FAMILY MEMBER"/>
    <property type="match status" value="1"/>
</dbReference>
<evidence type="ECO:0000256" key="2">
    <source>
        <dbReference type="ARBA" id="ARBA00022898"/>
    </source>
</evidence>
<protein>
    <recommendedName>
        <fullName evidence="7">Cystathionine beta-lyase</fullName>
    </recommendedName>
</protein>
<dbReference type="AlphaFoldDB" id="A0A445CLY0"/>
<dbReference type="InterPro" id="IPR000277">
    <property type="entry name" value="Cys/Met-Metab_PyrdxlP-dep_enz"/>
</dbReference>
<comment type="caution">
    <text evidence="5">The sequence shown here is derived from an EMBL/GenBank/DDBJ whole genome shotgun (WGS) entry which is preliminary data.</text>
</comment>
<sequence length="283" mass="31319">MISSSISLRPFLHSLVLHHHHQDVDYTGDLLPITKASSIIEGEKVKGAKRRHCWLSNAADNINFSIIQLRIKRFKRFQLSIMISSSISLRPFLHSLVLHHHHQRTTASNSWACLAFENSANFGTQRVIFAKGFRLNCLVDKVMDGTTSSLVNDAVDCFAEEEILEPNISTLVMNFENKSDPFGAVSNPLYQTATFKQPNAIENGPYDYTRSGNPTRDALESLLAKLDKADRALCFTSGMAALSAVSHLVQAGEEIVAGDDLYGGTDRLLSRVTPKHGIVVKLV</sequence>
<accession>A0A445CLY0</accession>
<dbReference type="EMBL" id="SDMP01000006">
    <property type="protein sequence ID" value="RYR51934.1"/>
    <property type="molecule type" value="Genomic_DNA"/>
</dbReference>
<dbReference type="Pfam" id="PF01053">
    <property type="entry name" value="Cys_Met_Meta_PP"/>
    <property type="match status" value="1"/>
</dbReference>
<keyword evidence="3" id="KW-0456">Lyase</keyword>
<comment type="similarity">
    <text evidence="4">Belongs to the trans-sulfuration enzymes family.</text>
</comment>
<reference evidence="5 6" key="1">
    <citation type="submission" date="2019-01" db="EMBL/GenBank/DDBJ databases">
        <title>Sequencing of cultivated peanut Arachis hypogaea provides insights into genome evolution and oil improvement.</title>
        <authorList>
            <person name="Chen X."/>
        </authorList>
    </citation>
    <scope>NUCLEOTIDE SEQUENCE [LARGE SCALE GENOMIC DNA]</scope>
    <source>
        <strain evidence="6">cv. Fuhuasheng</strain>
        <tissue evidence="5">Leaves</tissue>
    </source>
</reference>